<dbReference type="PANTHER" id="PTHR47266">
    <property type="entry name" value="ENDONUCLEASE-RELATED"/>
    <property type="match status" value="1"/>
</dbReference>
<evidence type="ECO:0000313" key="2">
    <source>
        <dbReference type="Proteomes" id="UP001652623"/>
    </source>
</evidence>
<proteinExistence type="predicted"/>
<accession>A0ABM4AAP1</accession>
<protein>
    <submittedName>
        <fullName evidence="3">Uncharacterized protein LOC132803962</fullName>
    </submittedName>
</protein>
<dbReference type="GeneID" id="132803962"/>
<dbReference type="Gene3D" id="1.10.340.70">
    <property type="match status" value="1"/>
</dbReference>
<feature type="domain" description="Integrase zinc-binding" evidence="1">
    <location>
        <begin position="96"/>
        <end position="149"/>
    </location>
</feature>
<dbReference type="RefSeq" id="XP_060673812.1">
    <property type="nucleotide sequence ID" value="XM_060817829.1"/>
</dbReference>
<keyword evidence="2" id="KW-1185">Reference proteome</keyword>
<organism evidence="2 3">
    <name type="scientific">Ziziphus jujuba</name>
    <name type="common">Chinese jujube</name>
    <name type="synonym">Ziziphus sativa</name>
    <dbReference type="NCBI Taxonomy" id="326968"/>
    <lineage>
        <taxon>Eukaryota</taxon>
        <taxon>Viridiplantae</taxon>
        <taxon>Streptophyta</taxon>
        <taxon>Embryophyta</taxon>
        <taxon>Tracheophyta</taxon>
        <taxon>Spermatophyta</taxon>
        <taxon>Magnoliopsida</taxon>
        <taxon>eudicotyledons</taxon>
        <taxon>Gunneridae</taxon>
        <taxon>Pentapetalae</taxon>
        <taxon>rosids</taxon>
        <taxon>fabids</taxon>
        <taxon>Rosales</taxon>
        <taxon>Rhamnaceae</taxon>
        <taxon>Paliureae</taxon>
        <taxon>Ziziphus</taxon>
    </lineage>
</organism>
<dbReference type="InterPro" id="IPR052160">
    <property type="entry name" value="Gypsy_RT_Integrase-like"/>
</dbReference>
<dbReference type="Pfam" id="PF17921">
    <property type="entry name" value="Integrase_H2C2"/>
    <property type="match status" value="1"/>
</dbReference>
<gene>
    <name evidence="3" type="primary">LOC132803962</name>
</gene>
<dbReference type="InterPro" id="IPR041588">
    <property type="entry name" value="Integrase_H2C2"/>
</dbReference>
<reference evidence="3" key="1">
    <citation type="submission" date="2025-08" db="UniProtKB">
        <authorList>
            <consortium name="RefSeq"/>
        </authorList>
    </citation>
    <scope>IDENTIFICATION</scope>
    <source>
        <tissue evidence="3">Seedling</tissue>
    </source>
</reference>
<evidence type="ECO:0000313" key="3">
    <source>
        <dbReference type="RefSeq" id="XP_060673812.1"/>
    </source>
</evidence>
<evidence type="ECO:0000259" key="1">
    <source>
        <dbReference type="Pfam" id="PF17921"/>
    </source>
</evidence>
<dbReference type="Proteomes" id="UP001652623">
    <property type="component" value="Chromosome 6"/>
</dbReference>
<sequence length="149" mass="17486">MVGFMMGSASRMDHAFITSSRNTLKMINLIENMVMLELYDRVHNFSKLVNTKYVIHIHARLHEVLPTLDNGRHPQLEAEVREDYYLPEARLCVPANEELKRQVLDEAHSSAYTMHPGSTKMYHTLKKHYWWAGMKREDAKYVSKCFICQ</sequence>
<name>A0ABM4AAP1_ZIZJJ</name>